<evidence type="ECO:0000313" key="1">
    <source>
        <dbReference type="Proteomes" id="UP000095283"/>
    </source>
</evidence>
<keyword evidence="1" id="KW-1185">Reference proteome</keyword>
<dbReference type="AlphaFoldDB" id="A0A1I7WP93"/>
<proteinExistence type="predicted"/>
<organism evidence="1 2">
    <name type="scientific">Heterorhabditis bacteriophora</name>
    <name type="common">Entomopathogenic nematode worm</name>
    <dbReference type="NCBI Taxonomy" id="37862"/>
    <lineage>
        <taxon>Eukaryota</taxon>
        <taxon>Metazoa</taxon>
        <taxon>Ecdysozoa</taxon>
        <taxon>Nematoda</taxon>
        <taxon>Chromadorea</taxon>
        <taxon>Rhabditida</taxon>
        <taxon>Rhabditina</taxon>
        <taxon>Rhabditomorpha</taxon>
        <taxon>Strongyloidea</taxon>
        <taxon>Heterorhabditidae</taxon>
        <taxon>Heterorhabditis</taxon>
    </lineage>
</organism>
<reference evidence="2" key="1">
    <citation type="submission" date="2016-11" db="UniProtKB">
        <authorList>
            <consortium name="WormBaseParasite"/>
        </authorList>
    </citation>
    <scope>IDENTIFICATION</scope>
</reference>
<dbReference type="Proteomes" id="UP000095283">
    <property type="component" value="Unplaced"/>
</dbReference>
<protein>
    <submittedName>
        <fullName evidence="2">Glycosyltransferase family 92 protein</fullName>
    </submittedName>
</protein>
<accession>A0A1I7WP93</accession>
<name>A0A1I7WP93_HETBA</name>
<dbReference type="WBParaSite" id="Hba_06960">
    <property type="protein sequence ID" value="Hba_06960"/>
    <property type="gene ID" value="Hba_06960"/>
</dbReference>
<evidence type="ECO:0000313" key="2">
    <source>
        <dbReference type="WBParaSite" id="Hba_06960"/>
    </source>
</evidence>
<sequence>MDYRIVIFLTKEIILRRIIRIRSRSLRIELQSIVHLVHSCALDAICYYATVVSFTIESGIKYYTKLVILLDINHLYNIDGDTYLNLQITQRNYLPLHESLKSIFRFHEEEWIQVCKMCLNFSFSFFLITGKSYIFRGLWNYRVIVFSTFPDNGSTLFWPSYTILSPWPNTNRLLPMLEYLKNGLDINMDVFYVTQGVLTAEMKDVVSHLYLSIPYTYI</sequence>